<comment type="similarity">
    <text evidence="2 10">Belongs to the disproportionating enzyme family.</text>
</comment>
<comment type="catalytic activity">
    <reaction evidence="1 10">
        <text>Transfers a segment of a (1-&gt;4)-alpha-D-glucan to a new position in an acceptor, which may be glucose or a (1-&gt;4)-alpha-D-glucan.</text>
        <dbReference type="EC" id="2.4.1.25"/>
    </reaction>
</comment>
<comment type="caution">
    <text evidence="11">The sequence shown here is derived from an EMBL/GenBank/DDBJ whole genome shotgun (WGS) entry which is preliminary data.</text>
</comment>
<dbReference type="Gene3D" id="3.20.20.80">
    <property type="entry name" value="Glycosidases"/>
    <property type="match status" value="1"/>
</dbReference>
<reference evidence="11" key="2">
    <citation type="submission" date="2021-04" db="EMBL/GenBank/DDBJ databases">
        <authorList>
            <person name="Gilroy R."/>
        </authorList>
    </citation>
    <scope>NUCLEOTIDE SEQUENCE</scope>
    <source>
        <strain evidence="11">5933</strain>
    </source>
</reference>
<dbReference type="NCBIfam" id="NF011080">
    <property type="entry name" value="PRK14508.1-3"/>
    <property type="match status" value="1"/>
</dbReference>
<name>A0A9D2Q696_9FIRM</name>
<sequence>MRSAGILLPVTALPSPFGIGTMGESARRFIQFLKKSGQSYWQILPLNPTSYGDSPYQSFSSFAGNPYLIDLDELKKDGLLKAEEYETLHWGDDPACVDYGLLYETRFPVLQKAASRLQAHFPDAFARFCQENAAWLEDYALFMALKDEFSGKPWLEWPKELKNREPNALQKAGERLCDSVRFWKAVQFFFFNQWQALKQYANDNHIQMIGDLPIYAAADSADIWASPEQFQLDDERNPIEVAGCPPDGFSADGQLWGNPLFDWDSMKKDGFSWWIRRISYQFRLYDVLRIDHFRGFDAYYAIPAGAKNAQNGRWRTGPGIEFFRALERALGKKNIIAEDLGFLTPSVHQLLKDTGYPGMKVLEFAFDSRDGGGSNYLPHNYPHHCIAYIGTHDNETALGWLENAPPEDVALAREYLHLDPAEGEHWGMMRALWASPAGCTIVQMQDLLGLGHEARFNTPSTVGQNWRWRAEKGFDSDALAKRVHRQMELYERLAPQPKQKSEEKASLE</sequence>
<dbReference type="InterPro" id="IPR003385">
    <property type="entry name" value="Glyco_hydro_77"/>
</dbReference>
<evidence type="ECO:0000256" key="10">
    <source>
        <dbReference type="RuleBase" id="RU361207"/>
    </source>
</evidence>
<dbReference type="GO" id="GO:0004134">
    <property type="term" value="F:4-alpha-glucanotransferase activity"/>
    <property type="evidence" value="ECO:0007669"/>
    <property type="project" value="UniProtKB-EC"/>
</dbReference>
<reference evidence="11" key="1">
    <citation type="journal article" date="2021" name="PeerJ">
        <title>Extensive microbial diversity within the chicken gut microbiome revealed by metagenomics and culture.</title>
        <authorList>
            <person name="Gilroy R."/>
            <person name="Ravi A."/>
            <person name="Getino M."/>
            <person name="Pursley I."/>
            <person name="Horton D.L."/>
            <person name="Alikhan N.F."/>
            <person name="Baker D."/>
            <person name="Gharbi K."/>
            <person name="Hall N."/>
            <person name="Watson M."/>
            <person name="Adriaenssens E.M."/>
            <person name="Foster-Nyarko E."/>
            <person name="Jarju S."/>
            <person name="Secka A."/>
            <person name="Antonio M."/>
            <person name="Oren A."/>
            <person name="Chaudhuri R.R."/>
            <person name="La Ragione R."/>
            <person name="Hildebrand F."/>
            <person name="Pallen M.J."/>
        </authorList>
    </citation>
    <scope>NUCLEOTIDE SEQUENCE</scope>
    <source>
        <strain evidence="11">5933</strain>
    </source>
</reference>
<dbReference type="AlphaFoldDB" id="A0A9D2Q696"/>
<organism evidence="11 12">
    <name type="scientific">Candidatus Ruthenibacterium merdavium</name>
    <dbReference type="NCBI Taxonomy" id="2838752"/>
    <lineage>
        <taxon>Bacteria</taxon>
        <taxon>Bacillati</taxon>
        <taxon>Bacillota</taxon>
        <taxon>Clostridia</taxon>
        <taxon>Eubacteriales</taxon>
        <taxon>Oscillospiraceae</taxon>
        <taxon>Ruthenibacterium</taxon>
    </lineage>
</organism>
<gene>
    <name evidence="11" type="primary">malQ</name>
    <name evidence="11" type="ORF">H9698_05630</name>
</gene>
<dbReference type="Proteomes" id="UP000823918">
    <property type="component" value="Unassembled WGS sequence"/>
</dbReference>
<proteinExistence type="inferred from homology"/>
<keyword evidence="5 10" id="KW-0328">Glycosyltransferase</keyword>
<evidence type="ECO:0000313" key="11">
    <source>
        <dbReference type="EMBL" id="HJC72257.1"/>
    </source>
</evidence>
<dbReference type="GO" id="GO:0005975">
    <property type="term" value="P:carbohydrate metabolic process"/>
    <property type="evidence" value="ECO:0007669"/>
    <property type="project" value="InterPro"/>
</dbReference>
<protein>
    <recommendedName>
        <fullName evidence="4 10">4-alpha-glucanotransferase</fullName>
        <ecNumber evidence="3 10">2.4.1.25</ecNumber>
    </recommendedName>
    <alternativeName>
        <fullName evidence="8 10">Amylomaltase</fullName>
    </alternativeName>
    <alternativeName>
        <fullName evidence="9 10">Disproportionating enzyme</fullName>
    </alternativeName>
</protein>
<dbReference type="Pfam" id="PF02446">
    <property type="entry name" value="Glyco_hydro_77"/>
    <property type="match status" value="1"/>
</dbReference>
<dbReference type="InterPro" id="IPR017853">
    <property type="entry name" value="GH"/>
</dbReference>
<dbReference type="EC" id="2.4.1.25" evidence="3 10"/>
<evidence type="ECO:0000256" key="2">
    <source>
        <dbReference type="ARBA" id="ARBA00005684"/>
    </source>
</evidence>
<evidence type="ECO:0000256" key="9">
    <source>
        <dbReference type="ARBA" id="ARBA00031501"/>
    </source>
</evidence>
<evidence type="ECO:0000256" key="1">
    <source>
        <dbReference type="ARBA" id="ARBA00000439"/>
    </source>
</evidence>
<keyword evidence="6 10" id="KW-0808">Transferase</keyword>
<dbReference type="EMBL" id="DWWA01000027">
    <property type="protein sequence ID" value="HJC72257.1"/>
    <property type="molecule type" value="Genomic_DNA"/>
</dbReference>
<dbReference type="SUPFAM" id="SSF51445">
    <property type="entry name" value="(Trans)glycosidases"/>
    <property type="match status" value="1"/>
</dbReference>
<dbReference type="PANTHER" id="PTHR32438">
    <property type="entry name" value="4-ALPHA-GLUCANOTRANSFERASE DPE1, CHLOROPLASTIC/AMYLOPLASTIC"/>
    <property type="match status" value="1"/>
</dbReference>
<accession>A0A9D2Q696</accession>
<evidence type="ECO:0000256" key="3">
    <source>
        <dbReference type="ARBA" id="ARBA00012560"/>
    </source>
</evidence>
<keyword evidence="7 10" id="KW-0119">Carbohydrate metabolism</keyword>
<dbReference type="NCBIfam" id="TIGR00217">
    <property type="entry name" value="malQ"/>
    <property type="match status" value="1"/>
</dbReference>
<dbReference type="PANTHER" id="PTHR32438:SF5">
    <property type="entry name" value="4-ALPHA-GLUCANOTRANSFERASE DPE1, CHLOROPLASTIC_AMYLOPLASTIC"/>
    <property type="match status" value="1"/>
</dbReference>
<evidence type="ECO:0000256" key="4">
    <source>
        <dbReference type="ARBA" id="ARBA00020295"/>
    </source>
</evidence>
<evidence type="ECO:0000256" key="5">
    <source>
        <dbReference type="ARBA" id="ARBA00022676"/>
    </source>
</evidence>
<evidence type="ECO:0000256" key="6">
    <source>
        <dbReference type="ARBA" id="ARBA00022679"/>
    </source>
</evidence>
<evidence type="ECO:0000313" key="12">
    <source>
        <dbReference type="Proteomes" id="UP000823918"/>
    </source>
</evidence>
<evidence type="ECO:0000256" key="7">
    <source>
        <dbReference type="ARBA" id="ARBA00023277"/>
    </source>
</evidence>
<evidence type="ECO:0000256" key="8">
    <source>
        <dbReference type="ARBA" id="ARBA00031423"/>
    </source>
</evidence>